<feature type="region of interest" description="Disordered" evidence="1">
    <location>
        <begin position="53"/>
        <end position="140"/>
    </location>
</feature>
<reference evidence="2" key="1">
    <citation type="submission" date="2016-06" db="EMBL/GenBank/DDBJ databases">
        <title>Draft Genome sequence of the fungus Inonotus baumii.</title>
        <authorList>
            <person name="Zhu H."/>
            <person name="Lin W."/>
        </authorList>
    </citation>
    <scope>NUCLEOTIDE SEQUENCE</scope>
    <source>
        <strain evidence="2">821</strain>
    </source>
</reference>
<dbReference type="EMBL" id="LNZH02000146">
    <property type="protein sequence ID" value="OCB89902.1"/>
    <property type="molecule type" value="Genomic_DNA"/>
</dbReference>
<evidence type="ECO:0000313" key="3">
    <source>
        <dbReference type="Proteomes" id="UP000757232"/>
    </source>
</evidence>
<accession>A0A9Q5I275</accession>
<dbReference type="Proteomes" id="UP000757232">
    <property type="component" value="Unassembled WGS sequence"/>
</dbReference>
<comment type="caution">
    <text evidence="2">The sequence shown here is derived from an EMBL/GenBank/DDBJ whole genome shotgun (WGS) entry which is preliminary data.</text>
</comment>
<feature type="region of interest" description="Disordered" evidence="1">
    <location>
        <begin position="152"/>
        <end position="191"/>
    </location>
</feature>
<name>A0A9Q5I275_SANBA</name>
<organism evidence="2 3">
    <name type="scientific">Sanghuangporus baumii</name>
    <name type="common">Phellinus baumii</name>
    <dbReference type="NCBI Taxonomy" id="108892"/>
    <lineage>
        <taxon>Eukaryota</taxon>
        <taxon>Fungi</taxon>
        <taxon>Dikarya</taxon>
        <taxon>Basidiomycota</taxon>
        <taxon>Agaricomycotina</taxon>
        <taxon>Agaricomycetes</taxon>
        <taxon>Hymenochaetales</taxon>
        <taxon>Hymenochaetaceae</taxon>
        <taxon>Sanghuangporus</taxon>
    </lineage>
</organism>
<protein>
    <submittedName>
        <fullName evidence="2">Uncharacterized protein</fullName>
    </submittedName>
</protein>
<keyword evidence="3" id="KW-1185">Reference proteome</keyword>
<gene>
    <name evidence="2" type="ORF">A7U60_g2931</name>
</gene>
<dbReference type="AlphaFoldDB" id="A0A9Q5I275"/>
<feature type="compositionally biased region" description="Basic residues" evidence="1">
    <location>
        <begin position="58"/>
        <end position="69"/>
    </location>
</feature>
<proteinExistence type="predicted"/>
<feature type="compositionally biased region" description="Basic and acidic residues" evidence="1">
    <location>
        <begin position="70"/>
        <end position="89"/>
    </location>
</feature>
<evidence type="ECO:0000256" key="1">
    <source>
        <dbReference type="SAM" id="MobiDB-lite"/>
    </source>
</evidence>
<sequence length="234" mass="26495">MMNHVSCSEMDGDDEDGFGLAQHTQRLLPVREMDAAGLAEFLRAEATWTTTTLNTNPRKVKKTKQVKIPRWKESVHESDDEKLDQRDYSRFSTPSGSPEIDTLDMSKESDNDDLAEPVTEVPLTSTSEAESNDELGRWDRDEGDTLYSVADFSEESADEEKNSEQGMASTSMIPEPPSRLQKKSQGRLKNGSLRMSLQCPVNPLSRRLTKELLLLHVLHLSPNYEHLHLCVFWT</sequence>
<evidence type="ECO:0000313" key="2">
    <source>
        <dbReference type="EMBL" id="OCB89902.1"/>
    </source>
</evidence>